<dbReference type="InterPro" id="IPR004446">
    <property type="entry name" value="Heptose_bisP_phosphatase"/>
</dbReference>
<reference evidence="1 2" key="1">
    <citation type="submission" date="2019-03" db="EMBL/GenBank/DDBJ databases">
        <title>Draft genome sequences of novel Actinobacteria.</title>
        <authorList>
            <person name="Sahin N."/>
            <person name="Ay H."/>
            <person name="Saygin H."/>
        </authorList>
    </citation>
    <scope>NUCLEOTIDE SEQUENCE [LARGE SCALE GENOMIC DNA]</scope>
    <source>
        <strain evidence="1 2">KC310</strain>
    </source>
</reference>
<dbReference type="PANTHER" id="PTHR42891">
    <property type="entry name" value="D-GLYCERO-BETA-D-MANNO-HEPTOSE-1,7-BISPHOSPHATE 7-PHOSPHATASE"/>
    <property type="match status" value="1"/>
</dbReference>
<organism evidence="1 2">
    <name type="scientific">Nonomuraea deserti</name>
    <dbReference type="NCBI Taxonomy" id="1848322"/>
    <lineage>
        <taxon>Bacteria</taxon>
        <taxon>Bacillati</taxon>
        <taxon>Actinomycetota</taxon>
        <taxon>Actinomycetes</taxon>
        <taxon>Streptosporangiales</taxon>
        <taxon>Streptosporangiaceae</taxon>
        <taxon>Nonomuraea</taxon>
    </lineage>
</organism>
<gene>
    <name evidence="1" type="ORF">E1292_30420</name>
</gene>
<comment type="caution">
    <text evidence="1">The sequence shown here is derived from an EMBL/GenBank/DDBJ whole genome shotgun (WGS) entry which is preliminary data.</text>
</comment>
<dbReference type="PANTHER" id="PTHR42891:SF1">
    <property type="entry name" value="D-GLYCERO-BETA-D-MANNO-HEPTOSE-1,7-BISPHOSPHATE 7-PHOSPHATASE"/>
    <property type="match status" value="1"/>
</dbReference>
<dbReference type="InterPro" id="IPR023214">
    <property type="entry name" value="HAD_sf"/>
</dbReference>
<dbReference type="AlphaFoldDB" id="A0A4R4VD07"/>
<dbReference type="InterPro" id="IPR036412">
    <property type="entry name" value="HAD-like_sf"/>
</dbReference>
<accession>A0A4R4VD07</accession>
<dbReference type="Gene3D" id="3.40.50.1000">
    <property type="entry name" value="HAD superfamily/HAD-like"/>
    <property type="match status" value="1"/>
</dbReference>
<dbReference type="EMBL" id="SMKO01000104">
    <property type="protein sequence ID" value="TDC99873.1"/>
    <property type="molecule type" value="Genomic_DNA"/>
</dbReference>
<dbReference type="SUPFAM" id="SSF56784">
    <property type="entry name" value="HAD-like"/>
    <property type="match status" value="1"/>
</dbReference>
<sequence>MSELLADEGVTVDAIYSSPVAGEHAISDRYNVGDAPEPSPAMIKRAAAELNLDLSKSYLIGDRSSDIVAAQAAGVRPILVAPATGGPQSKPGATILPAPSSMIWWPRQSRWSAANGSYRAREPRGHGWRRGVSLVARRRRIDPTAPHRSWHVRSLPAY</sequence>
<proteinExistence type="predicted"/>
<keyword evidence="2" id="KW-1185">Reference proteome</keyword>
<dbReference type="Pfam" id="PF13242">
    <property type="entry name" value="Hydrolase_like"/>
    <property type="match status" value="1"/>
</dbReference>
<evidence type="ECO:0000313" key="1">
    <source>
        <dbReference type="EMBL" id="TDC99873.1"/>
    </source>
</evidence>
<dbReference type="GO" id="GO:0005975">
    <property type="term" value="P:carbohydrate metabolic process"/>
    <property type="evidence" value="ECO:0007669"/>
    <property type="project" value="InterPro"/>
</dbReference>
<dbReference type="GO" id="GO:0016791">
    <property type="term" value="F:phosphatase activity"/>
    <property type="evidence" value="ECO:0007669"/>
    <property type="project" value="InterPro"/>
</dbReference>
<dbReference type="RefSeq" id="WP_132599109.1">
    <property type="nucleotide sequence ID" value="NZ_SMKO01000104.1"/>
</dbReference>
<protein>
    <submittedName>
        <fullName evidence="1">Uncharacterized protein</fullName>
    </submittedName>
</protein>
<dbReference type="Proteomes" id="UP000295258">
    <property type="component" value="Unassembled WGS sequence"/>
</dbReference>
<name>A0A4R4VD07_9ACTN</name>
<evidence type="ECO:0000313" key="2">
    <source>
        <dbReference type="Proteomes" id="UP000295258"/>
    </source>
</evidence>